<keyword evidence="2" id="KW-1185">Reference proteome</keyword>
<protein>
    <submittedName>
        <fullName evidence="1">Uncharacterized protein</fullName>
    </submittedName>
</protein>
<gene>
    <name evidence="1" type="ORF">MCOR_4292</name>
</gene>
<dbReference type="Proteomes" id="UP000507470">
    <property type="component" value="Unassembled WGS sequence"/>
</dbReference>
<accession>A0A6J8A7X3</accession>
<reference evidence="1 2" key="1">
    <citation type="submission" date="2020-06" db="EMBL/GenBank/DDBJ databases">
        <authorList>
            <person name="Li R."/>
            <person name="Bekaert M."/>
        </authorList>
    </citation>
    <scope>NUCLEOTIDE SEQUENCE [LARGE SCALE GENOMIC DNA]</scope>
    <source>
        <strain evidence="2">wild</strain>
    </source>
</reference>
<dbReference type="AlphaFoldDB" id="A0A6J8A7X3"/>
<evidence type="ECO:0000313" key="1">
    <source>
        <dbReference type="EMBL" id="CAC5362562.1"/>
    </source>
</evidence>
<proteinExistence type="predicted"/>
<organism evidence="1 2">
    <name type="scientific">Mytilus coruscus</name>
    <name type="common">Sea mussel</name>
    <dbReference type="NCBI Taxonomy" id="42192"/>
    <lineage>
        <taxon>Eukaryota</taxon>
        <taxon>Metazoa</taxon>
        <taxon>Spiralia</taxon>
        <taxon>Lophotrochozoa</taxon>
        <taxon>Mollusca</taxon>
        <taxon>Bivalvia</taxon>
        <taxon>Autobranchia</taxon>
        <taxon>Pteriomorphia</taxon>
        <taxon>Mytilida</taxon>
        <taxon>Mytiloidea</taxon>
        <taxon>Mytilidae</taxon>
        <taxon>Mytilinae</taxon>
        <taxon>Mytilus</taxon>
    </lineage>
</organism>
<dbReference type="OrthoDB" id="10427375at2759"/>
<evidence type="ECO:0000313" key="2">
    <source>
        <dbReference type="Proteomes" id="UP000507470"/>
    </source>
</evidence>
<name>A0A6J8A7X3_MYTCO</name>
<sequence length="163" mass="19056">MSFYVTISNDKGKEYYPNNKAYKFTSHLNAPLILNGVWRVALVEADITSTNSKVDPIYLYSNICGESIIYGEQKPLLRRITAADLGNWSSILDSPHYIPVRVNEIYDIDIYKTDSQNLYIYIRSRNHQLYVDTVVKKGLFSFDDKRYWRDSIESYAFGHYKIK</sequence>
<dbReference type="EMBL" id="CACVKT020000743">
    <property type="protein sequence ID" value="CAC5362562.1"/>
    <property type="molecule type" value="Genomic_DNA"/>
</dbReference>